<sequence>MKSQQLKSVKIRQTKKFLCLGVIGLALILLLVVYASTAATNEKDMAPCIFCDIVAGKSPNTKLEVETDEYVIFKDIKPASTYHYLCVTKRHIESLKVMTKEDIPLVNRMEEGLKGFFKSQDIDLNDALFGFHMPPFISVKHLHMHGIAPRSNMSWTNSFMFKPSSYWFKTVEDARQWSFVDNQITRKKTMVFCVFCDIIKGKSPSTKIEVETEEYVIFKDIKPASKYHYLCVTKRHIECLTAMSKDDIALVNQMAEGLQRFFKSLNIDLNEALMGFHMPPIISVYHLHMHGIAPGTDMSSHDRYLFKTPSYWFKTVEETNQYLASKS</sequence>
<keyword evidence="10" id="KW-1185">Reference proteome</keyword>
<reference evidence="9 10" key="1">
    <citation type="journal article" date="2015" name="Nat. Commun.">
        <title>Lucilia cuprina genome unlocks parasitic fly biology to underpin future interventions.</title>
        <authorList>
            <person name="Anstead C.A."/>
            <person name="Korhonen P.K."/>
            <person name="Young N.D."/>
            <person name="Hall R.S."/>
            <person name="Jex A.R."/>
            <person name="Murali S.C."/>
            <person name="Hughes D.S."/>
            <person name="Lee S.F."/>
            <person name="Perry T."/>
            <person name="Stroehlein A.J."/>
            <person name="Ansell B.R."/>
            <person name="Breugelmans B."/>
            <person name="Hofmann A."/>
            <person name="Qu J."/>
            <person name="Dugan S."/>
            <person name="Lee S.L."/>
            <person name="Chao H."/>
            <person name="Dinh H."/>
            <person name="Han Y."/>
            <person name="Doddapaneni H.V."/>
            <person name="Worley K.C."/>
            <person name="Muzny D.M."/>
            <person name="Ioannidis P."/>
            <person name="Waterhouse R.M."/>
            <person name="Zdobnov E.M."/>
            <person name="James P.J."/>
            <person name="Bagnall N.H."/>
            <person name="Kotze A.C."/>
            <person name="Gibbs R.A."/>
            <person name="Richards S."/>
            <person name="Batterham P."/>
            <person name="Gasser R.B."/>
        </authorList>
    </citation>
    <scope>NUCLEOTIDE SEQUENCE [LARGE SCALE GENOMIC DNA]</scope>
    <source>
        <strain evidence="9 10">LS</strain>
        <tissue evidence="9">Full body</tissue>
    </source>
</reference>
<comment type="caution">
    <text evidence="9">The sequence shown here is derived from an EMBL/GenBank/DDBJ whole genome shotgun (WGS) entry which is preliminary data.</text>
</comment>
<feature type="short sequence motif" description="Histidine triad motif" evidence="7">
    <location>
        <begin position="286"/>
        <end position="290"/>
    </location>
</feature>
<accession>A0A0L0BQD0</accession>
<evidence type="ECO:0000256" key="5">
    <source>
        <dbReference type="ARBA" id="ARBA00039802"/>
    </source>
</evidence>
<dbReference type="EMBL" id="JRES01001517">
    <property type="protein sequence ID" value="KNC22295.1"/>
    <property type="molecule type" value="Genomic_DNA"/>
</dbReference>
<dbReference type="SUPFAM" id="SSF54197">
    <property type="entry name" value="HIT-like"/>
    <property type="match status" value="2"/>
</dbReference>
<dbReference type="AlphaFoldDB" id="A0A0L0BQD0"/>
<dbReference type="PANTHER" id="PTHR12486">
    <property type="entry name" value="APRATAXIN-RELATED"/>
    <property type="match status" value="1"/>
</dbReference>
<dbReference type="Proteomes" id="UP000037069">
    <property type="component" value="Unassembled WGS sequence"/>
</dbReference>
<dbReference type="STRING" id="7375.A0A0L0BQD0"/>
<dbReference type="PROSITE" id="PS51084">
    <property type="entry name" value="HIT_2"/>
    <property type="match status" value="2"/>
</dbReference>
<feature type="domain" description="HIT" evidence="8">
    <location>
        <begin position="49"/>
        <end position="161"/>
    </location>
</feature>
<dbReference type="InterPro" id="IPR036265">
    <property type="entry name" value="HIT-like_sf"/>
</dbReference>
<dbReference type="GO" id="GO:0016787">
    <property type="term" value="F:hydrolase activity"/>
    <property type="evidence" value="ECO:0007669"/>
    <property type="project" value="UniProtKB-KW"/>
</dbReference>
<dbReference type="Gene3D" id="3.30.428.10">
    <property type="entry name" value="HIT-like"/>
    <property type="match status" value="2"/>
</dbReference>
<protein>
    <recommendedName>
        <fullName evidence="5">Adenosine 5'-monophosphoramidase HINT3</fullName>
    </recommendedName>
    <alternativeName>
        <fullName evidence="6">Histidine triad nucleotide-binding protein 3</fullName>
    </alternativeName>
</protein>
<dbReference type="GO" id="GO:0000166">
    <property type="term" value="F:nucleotide binding"/>
    <property type="evidence" value="ECO:0007669"/>
    <property type="project" value="UniProtKB-KW"/>
</dbReference>
<comment type="catalytic activity">
    <reaction evidence="3">
        <text>adenosine 5'-phosphoramidate + H2O = NH4(+) + AMP</text>
        <dbReference type="Rhea" id="RHEA:67916"/>
        <dbReference type="ChEBI" id="CHEBI:15377"/>
        <dbReference type="ChEBI" id="CHEBI:28938"/>
        <dbReference type="ChEBI" id="CHEBI:57890"/>
        <dbReference type="ChEBI" id="CHEBI:456215"/>
    </reaction>
</comment>
<proteinExistence type="inferred from homology"/>
<feature type="domain" description="HIT" evidence="8">
    <location>
        <begin position="194"/>
        <end position="301"/>
    </location>
</feature>
<evidence type="ECO:0000313" key="9">
    <source>
        <dbReference type="EMBL" id="KNC22295.1"/>
    </source>
</evidence>
<evidence type="ECO:0000259" key="8">
    <source>
        <dbReference type="PROSITE" id="PS51084"/>
    </source>
</evidence>
<dbReference type="OrthoDB" id="275748at2759"/>
<evidence type="ECO:0000256" key="4">
    <source>
        <dbReference type="ARBA" id="ARBA00025764"/>
    </source>
</evidence>
<evidence type="ECO:0000256" key="2">
    <source>
        <dbReference type="ARBA" id="ARBA00022801"/>
    </source>
</evidence>
<dbReference type="Pfam" id="PF11969">
    <property type="entry name" value="DcpS_C"/>
    <property type="match status" value="2"/>
</dbReference>
<gene>
    <name evidence="9" type="ORF">FF38_07307</name>
</gene>
<evidence type="ECO:0000256" key="1">
    <source>
        <dbReference type="ARBA" id="ARBA00022741"/>
    </source>
</evidence>
<evidence type="ECO:0000313" key="10">
    <source>
        <dbReference type="Proteomes" id="UP000037069"/>
    </source>
</evidence>
<evidence type="ECO:0000256" key="7">
    <source>
        <dbReference type="PROSITE-ProRule" id="PRU00464"/>
    </source>
</evidence>
<comment type="similarity">
    <text evidence="4">Belongs to the HINT family.</text>
</comment>
<evidence type="ECO:0000256" key="3">
    <source>
        <dbReference type="ARBA" id="ARBA00024472"/>
    </source>
</evidence>
<dbReference type="PANTHER" id="PTHR12486:SF5">
    <property type="entry name" value="ADENOSINE 5'-MONOPHOSPHORAMIDASE HINT3"/>
    <property type="match status" value="1"/>
</dbReference>
<dbReference type="InterPro" id="IPR011146">
    <property type="entry name" value="HIT-like"/>
</dbReference>
<name>A0A0L0BQD0_LUCCU</name>
<feature type="short sequence motif" description="Histidine triad motif" evidence="7">
    <location>
        <begin position="141"/>
        <end position="145"/>
    </location>
</feature>
<keyword evidence="1" id="KW-0547">Nucleotide-binding</keyword>
<keyword evidence="2" id="KW-0378">Hydrolase</keyword>
<evidence type="ECO:0000256" key="6">
    <source>
        <dbReference type="ARBA" id="ARBA00042361"/>
    </source>
</evidence>
<organism evidence="9 10">
    <name type="scientific">Lucilia cuprina</name>
    <name type="common">Green bottle fly</name>
    <name type="synonym">Australian sheep blowfly</name>
    <dbReference type="NCBI Taxonomy" id="7375"/>
    <lineage>
        <taxon>Eukaryota</taxon>
        <taxon>Metazoa</taxon>
        <taxon>Ecdysozoa</taxon>
        <taxon>Arthropoda</taxon>
        <taxon>Hexapoda</taxon>
        <taxon>Insecta</taxon>
        <taxon>Pterygota</taxon>
        <taxon>Neoptera</taxon>
        <taxon>Endopterygota</taxon>
        <taxon>Diptera</taxon>
        <taxon>Brachycera</taxon>
        <taxon>Muscomorpha</taxon>
        <taxon>Oestroidea</taxon>
        <taxon>Calliphoridae</taxon>
        <taxon>Luciliinae</taxon>
        <taxon>Lucilia</taxon>
    </lineage>
</organism>